<gene>
    <name evidence="1" type="ORF">BDZ94DRAFT_1334303</name>
</gene>
<reference evidence="1" key="1">
    <citation type="submission" date="2020-11" db="EMBL/GenBank/DDBJ databases">
        <authorList>
            <consortium name="DOE Joint Genome Institute"/>
            <person name="Ahrendt S."/>
            <person name="Riley R."/>
            <person name="Andreopoulos W."/>
            <person name="Labutti K."/>
            <person name="Pangilinan J."/>
            <person name="Ruiz-Duenas F.J."/>
            <person name="Barrasa J.M."/>
            <person name="Sanchez-Garcia M."/>
            <person name="Camarero S."/>
            <person name="Miyauchi S."/>
            <person name="Serrano A."/>
            <person name="Linde D."/>
            <person name="Babiker R."/>
            <person name="Drula E."/>
            <person name="Ayuso-Fernandez I."/>
            <person name="Pacheco R."/>
            <person name="Padilla G."/>
            <person name="Ferreira P."/>
            <person name="Barriuso J."/>
            <person name="Kellner H."/>
            <person name="Castanera R."/>
            <person name="Alfaro M."/>
            <person name="Ramirez L."/>
            <person name="Pisabarro A.G."/>
            <person name="Kuo A."/>
            <person name="Tritt A."/>
            <person name="Lipzen A."/>
            <person name="He G."/>
            <person name="Yan M."/>
            <person name="Ng V."/>
            <person name="Cullen D."/>
            <person name="Martin F."/>
            <person name="Rosso M.-N."/>
            <person name="Henrissat B."/>
            <person name="Hibbett D."/>
            <person name="Martinez A.T."/>
            <person name="Grigoriev I.V."/>
        </authorList>
    </citation>
    <scope>NUCLEOTIDE SEQUENCE</scope>
    <source>
        <strain evidence="1">CBS 247.69</strain>
    </source>
</reference>
<keyword evidence="2" id="KW-1185">Reference proteome</keyword>
<protein>
    <submittedName>
        <fullName evidence="1">Uncharacterized protein</fullName>
    </submittedName>
</protein>
<proteinExistence type="predicted"/>
<evidence type="ECO:0000313" key="2">
    <source>
        <dbReference type="Proteomes" id="UP000807353"/>
    </source>
</evidence>
<evidence type="ECO:0000313" key="1">
    <source>
        <dbReference type="EMBL" id="KAF9466648.1"/>
    </source>
</evidence>
<accession>A0A9P5YD38</accession>
<organism evidence="1 2">
    <name type="scientific">Collybia nuda</name>
    <dbReference type="NCBI Taxonomy" id="64659"/>
    <lineage>
        <taxon>Eukaryota</taxon>
        <taxon>Fungi</taxon>
        <taxon>Dikarya</taxon>
        <taxon>Basidiomycota</taxon>
        <taxon>Agaricomycotina</taxon>
        <taxon>Agaricomycetes</taxon>
        <taxon>Agaricomycetidae</taxon>
        <taxon>Agaricales</taxon>
        <taxon>Tricholomatineae</taxon>
        <taxon>Clitocybaceae</taxon>
        <taxon>Collybia</taxon>
    </lineage>
</organism>
<sequence>MYYFNTTYSMTAFSGSTDSGQCQVIQEHAESGLLENFIIHTGTTEHYLINTHGQHNPQLIHKALP</sequence>
<dbReference type="AlphaFoldDB" id="A0A9P5YD38"/>
<comment type="caution">
    <text evidence="1">The sequence shown here is derived from an EMBL/GenBank/DDBJ whole genome shotgun (WGS) entry which is preliminary data.</text>
</comment>
<dbReference type="EMBL" id="MU150240">
    <property type="protein sequence ID" value="KAF9466648.1"/>
    <property type="molecule type" value="Genomic_DNA"/>
</dbReference>
<dbReference type="Proteomes" id="UP000807353">
    <property type="component" value="Unassembled WGS sequence"/>
</dbReference>
<name>A0A9P5YD38_9AGAR</name>